<reference evidence="2" key="1">
    <citation type="submission" date="2009-09" db="EMBL/GenBank/DDBJ databases">
        <title>The complete chromosome of Desulfohalobium retbaense DSM 5692.</title>
        <authorList>
            <consortium name="US DOE Joint Genome Institute (JGI-PGF)"/>
            <person name="Lucas S."/>
            <person name="Copeland A."/>
            <person name="Lapidus A."/>
            <person name="Glavina del Rio T."/>
            <person name="Dalin E."/>
            <person name="Tice H."/>
            <person name="Bruce D."/>
            <person name="Goodwin L."/>
            <person name="Pitluck S."/>
            <person name="Kyrpides N."/>
            <person name="Mavromatis K."/>
            <person name="Ivanova N."/>
            <person name="Mikhailova N."/>
            <person name="Munk A.C."/>
            <person name="Brettin T."/>
            <person name="Detter J.C."/>
            <person name="Han C."/>
            <person name="Tapia R."/>
            <person name="Larimer F."/>
            <person name="Land M."/>
            <person name="Hauser L."/>
            <person name="Markowitz V."/>
            <person name="Cheng J.-F."/>
            <person name="Hugenholtz P."/>
            <person name="Woyke T."/>
            <person name="Wu D."/>
            <person name="Spring S."/>
            <person name="Klenk H.-P."/>
            <person name="Eisen J.A."/>
        </authorList>
    </citation>
    <scope>NUCLEOTIDE SEQUENCE [LARGE SCALE GENOMIC DNA]</scope>
    <source>
        <strain evidence="2">DSM 5692</strain>
    </source>
</reference>
<sequence length="59" mass="6721">MSTIMPESKRVRDALAWILDGMRDGKDQSTLLAEACLRFNLSPKDEAVLRQALERQSEE</sequence>
<gene>
    <name evidence="1" type="ordered locus">Dret_1295</name>
</gene>
<evidence type="ECO:0000313" key="1">
    <source>
        <dbReference type="EMBL" id="ACV68583.1"/>
    </source>
</evidence>
<dbReference type="AlphaFoldDB" id="C8X2D6"/>
<dbReference type="STRING" id="485915.Dret_1295"/>
<organism evidence="1 2">
    <name type="scientific">Desulfohalobium retbaense (strain ATCC 49708 / DSM 5692 / JCM 16813 / HR100)</name>
    <dbReference type="NCBI Taxonomy" id="485915"/>
    <lineage>
        <taxon>Bacteria</taxon>
        <taxon>Pseudomonadati</taxon>
        <taxon>Thermodesulfobacteriota</taxon>
        <taxon>Desulfovibrionia</taxon>
        <taxon>Desulfovibrionales</taxon>
        <taxon>Desulfohalobiaceae</taxon>
        <taxon>Desulfohalobium</taxon>
    </lineage>
</organism>
<dbReference type="OrthoDB" id="5422828at2"/>
<accession>C8X2D6</accession>
<dbReference type="HOGENOM" id="CLU_188261_1_0_7"/>
<name>C8X2D6_DESRD</name>
<protein>
    <submittedName>
        <fullName evidence="1">Uncharacterized protein</fullName>
    </submittedName>
</protein>
<evidence type="ECO:0000313" key="2">
    <source>
        <dbReference type="Proteomes" id="UP000001052"/>
    </source>
</evidence>
<keyword evidence="2" id="KW-1185">Reference proteome</keyword>
<dbReference type="Proteomes" id="UP000001052">
    <property type="component" value="Chromosome"/>
</dbReference>
<dbReference type="RefSeq" id="WP_015751730.1">
    <property type="nucleotide sequence ID" value="NC_013223.1"/>
</dbReference>
<reference evidence="1 2" key="2">
    <citation type="journal article" date="2010" name="Stand. Genomic Sci.">
        <title>Complete genome sequence of Desulfohalobium retbaense type strain (HR(100)).</title>
        <authorList>
            <person name="Spring S."/>
            <person name="Nolan M."/>
            <person name="Lapidus A."/>
            <person name="Glavina Del Rio T."/>
            <person name="Copeland A."/>
            <person name="Tice H."/>
            <person name="Cheng J.F."/>
            <person name="Lucas S."/>
            <person name="Land M."/>
            <person name="Chen F."/>
            <person name="Bruce D."/>
            <person name="Goodwin L."/>
            <person name="Pitluck S."/>
            <person name="Ivanova N."/>
            <person name="Mavromatis K."/>
            <person name="Mikhailova N."/>
            <person name="Pati A."/>
            <person name="Chen A."/>
            <person name="Palaniappan K."/>
            <person name="Hauser L."/>
            <person name="Chang Y.J."/>
            <person name="Jeffries C.D."/>
            <person name="Munk C."/>
            <person name="Kiss H."/>
            <person name="Chain P."/>
            <person name="Han C."/>
            <person name="Brettin T."/>
            <person name="Detter J.C."/>
            <person name="Schuler E."/>
            <person name="Goker M."/>
            <person name="Rohde M."/>
            <person name="Bristow J."/>
            <person name="Eisen J.A."/>
            <person name="Markowitz V."/>
            <person name="Hugenholtz P."/>
            <person name="Kyrpides N.C."/>
            <person name="Klenk H.P."/>
        </authorList>
    </citation>
    <scope>NUCLEOTIDE SEQUENCE [LARGE SCALE GENOMIC DNA]</scope>
    <source>
        <strain evidence="1 2">DSM 5692</strain>
    </source>
</reference>
<dbReference type="EMBL" id="CP001734">
    <property type="protein sequence ID" value="ACV68583.1"/>
    <property type="molecule type" value="Genomic_DNA"/>
</dbReference>
<proteinExistence type="predicted"/>
<dbReference type="KEGG" id="drt:Dret_1295"/>